<protein>
    <submittedName>
        <fullName evidence="2">Uncharacterized protein</fullName>
    </submittedName>
</protein>
<feature type="compositionally biased region" description="Low complexity" evidence="1">
    <location>
        <begin position="488"/>
        <end position="497"/>
    </location>
</feature>
<feature type="compositionally biased region" description="Low complexity" evidence="1">
    <location>
        <begin position="163"/>
        <end position="176"/>
    </location>
</feature>
<feature type="region of interest" description="Disordered" evidence="1">
    <location>
        <begin position="433"/>
        <end position="456"/>
    </location>
</feature>
<reference evidence="3" key="1">
    <citation type="journal article" date="2017" name="Nat. Microbiol.">
        <title>Global analysis of biosynthetic gene clusters reveals vast potential of secondary metabolite production in Penicillium species.</title>
        <authorList>
            <person name="Nielsen J.C."/>
            <person name="Grijseels S."/>
            <person name="Prigent S."/>
            <person name="Ji B."/>
            <person name="Dainat J."/>
            <person name="Nielsen K.F."/>
            <person name="Frisvad J.C."/>
            <person name="Workman M."/>
            <person name="Nielsen J."/>
        </authorList>
    </citation>
    <scope>NUCLEOTIDE SEQUENCE [LARGE SCALE GENOMIC DNA]</scope>
    <source>
        <strain evidence="3">IBT 31811</strain>
    </source>
</reference>
<feature type="region of interest" description="Disordered" evidence="1">
    <location>
        <begin position="163"/>
        <end position="202"/>
    </location>
</feature>
<comment type="caution">
    <text evidence="2">The sequence shown here is derived from an EMBL/GenBank/DDBJ whole genome shotgun (WGS) entry which is preliminary data.</text>
</comment>
<feature type="compositionally biased region" description="Polar residues" evidence="1">
    <location>
        <begin position="433"/>
        <end position="442"/>
    </location>
</feature>
<dbReference type="Proteomes" id="UP000191672">
    <property type="component" value="Unassembled WGS sequence"/>
</dbReference>
<evidence type="ECO:0000313" key="2">
    <source>
        <dbReference type="EMBL" id="OQD81882.1"/>
    </source>
</evidence>
<proteinExistence type="predicted"/>
<keyword evidence="3" id="KW-1185">Reference proteome</keyword>
<sequence>MAFVGDQFFPQMDATPTEWVDFDQFLDLPAEYEEVSPSNTTISPQDLALPYEDDRSYMVTPSPSETPQFNWTGMTNYHLTQEDVMGYSMDGGYMPDPAAPLFDDASFAGYNPYDSTMAFRSLVEAQAAADPRVASIKEKRREAAIALHLQRLCDATALDLDMSSDSNTSFSSPSWSDYMRESTSPQPARPSRENTSVSEASPPGAMEMVLDLNMNATANVPKKQKPRSQAQKENYIKARKYGACEKHKKQHKRCNCLEKAAARAGVTDVPTNAAFQERPRQPMLHVPVLPEARCSATMGHDPLLSSPQALPTVKAIRKPASGSAGHDPSMGLPVVSPSTRGLLQKTKVSTSTLPGQHPSPYQSQASPSKSTSPGRDTVLVSGKPAFKTSSGHDIVPQTGKTVAKNTSPGHDTVLGSGKQVYRTSSGHDIVLTSGRSAQQSTSPRHDIALSGTKSSSSLALQSSPVFRKPAGKSSLRWRVSTLASIGGASTSLSTSTGELPQMSSNQPTPGQVRHPVLDVRPRTTRASRTVENVSAPSTSVPGTLQTTISAAVAGATRFRHSPLGIRISGVMDVRGHAGQHTGLEALEAFARSSAAVPGGLRSAPRDRLPVPSRRGATNVFGNGLSRVPSIFENGGNAIPTIFGNGLAQSLCEIVSGISSTIAFALSGLRDLSGVWQFPETLASSSETMIGKCLSFSGRQIMSAKKGLHLLGMRSSWFA</sequence>
<evidence type="ECO:0000313" key="3">
    <source>
        <dbReference type="Proteomes" id="UP000191672"/>
    </source>
</evidence>
<feature type="region of interest" description="Disordered" evidence="1">
    <location>
        <begin position="488"/>
        <end position="514"/>
    </location>
</feature>
<organism evidence="2 3">
    <name type="scientific">Penicillium antarcticum</name>
    <dbReference type="NCBI Taxonomy" id="416450"/>
    <lineage>
        <taxon>Eukaryota</taxon>
        <taxon>Fungi</taxon>
        <taxon>Dikarya</taxon>
        <taxon>Ascomycota</taxon>
        <taxon>Pezizomycotina</taxon>
        <taxon>Eurotiomycetes</taxon>
        <taxon>Eurotiomycetidae</taxon>
        <taxon>Eurotiales</taxon>
        <taxon>Aspergillaceae</taxon>
        <taxon>Penicillium</taxon>
    </lineage>
</organism>
<accession>A0A1V6PYT9</accession>
<feature type="region of interest" description="Disordered" evidence="1">
    <location>
        <begin position="318"/>
        <end position="337"/>
    </location>
</feature>
<dbReference type="AlphaFoldDB" id="A0A1V6PYT9"/>
<feature type="compositionally biased region" description="Polar residues" evidence="1">
    <location>
        <begin position="398"/>
        <end position="409"/>
    </location>
</feature>
<name>A0A1V6PYT9_9EURO</name>
<dbReference type="EMBL" id="MDYN01000024">
    <property type="protein sequence ID" value="OQD81882.1"/>
    <property type="molecule type" value="Genomic_DNA"/>
</dbReference>
<feature type="compositionally biased region" description="Polar residues" evidence="1">
    <location>
        <begin position="349"/>
        <end position="374"/>
    </location>
</feature>
<evidence type="ECO:0000256" key="1">
    <source>
        <dbReference type="SAM" id="MobiDB-lite"/>
    </source>
</evidence>
<dbReference type="OrthoDB" id="4346289at2759"/>
<feature type="region of interest" description="Disordered" evidence="1">
    <location>
        <begin position="349"/>
        <end position="418"/>
    </location>
</feature>
<gene>
    <name evidence="2" type="ORF">PENANT_c024G09507</name>
</gene>